<feature type="compositionally biased region" description="Polar residues" evidence="3">
    <location>
        <begin position="78"/>
        <end position="88"/>
    </location>
</feature>
<name>A0A3D8S8A1_9HELO</name>
<evidence type="ECO:0000313" key="5">
    <source>
        <dbReference type="EMBL" id="RDW82543.1"/>
    </source>
</evidence>
<protein>
    <recommendedName>
        <fullName evidence="4">SET domain-containing protein</fullName>
    </recommendedName>
</protein>
<dbReference type="InterPro" id="IPR045318">
    <property type="entry name" value="EZH1/2-like"/>
</dbReference>
<feature type="compositionally biased region" description="Basic and acidic residues" evidence="3">
    <location>
        <begin position="966"/>
        <end position="975"/>
    </location>
</feature>
<organism evidence="5 6">
    <name type="scientific">Coleophoma cylindrospora</name>
    <dbReference type="NCBI Taxonomy" id="1849047"/>
    <lineage>
        <taxon>Eukaryota</taxon>
        <taxon>Fungi</taxon>
        <taxon>Dikarya</taxon>
        <taxon>Ascomycota</taxon>
        <taxon>Pezizomycotina</taxon>
        <taxon>Leotiomycetes</taxon>
        <taxon>Helotiales</taxon>
        <taxon>Dermateaceae</taxon>
        <taxon>Coleophoma</taxon>
    </lineage>
</organism>
<dbReference type="STRING" id="1849047.A0A3D8S8A1"/>
<dbReference type="SMART" id="SM00317">
    <property type="entry name" value="SET"/>
    <property type="match status" value="1"/>
</dbReference>
<evidence type="ECO:0000259" key="4">
    <source>
        <dbReference type="PROSITE" id="PS50280"/>
    </source>
</evidence>
<feature type="compositionally biased region" description="Acidic residues" evidence="3">
    <location>
        <begin position="1017"/>
        <end position="1047"/>
    </location>
</feature>
<dbReference type="Gene3D" id="2.170.270.10">
    <property type="entry name" value="SET domain"/>
    <property type="match status" value="1"/>
</dbReference>
<feature type="compositionally biased region" description="Polar residues" evidence="3">
    <location>
        <begin position="29"/>
        <end position="40"/>
    </location>
</feature>
<proteinExistence type="predicted"/>
<comment type="caution">
    <text evidence="5">The sequence shown here is derived from an EMBL/GenBank/DDBJ whole genome shotgun (WGS) entry which is preliminary data.</text>
</comment>
<dbReference type="GO" id="GO:0031507">
    <property type="term" value="P:heterochromatin formation"/>
    <property type="evidence" value="ECO:0007669"/>
    <property type="project" value="TreeGrafter"/>
</dbReference>
<dbReference type="GO" id="GO:0003682">
    <property type="term" value="F:chromatin binding"/>
    <property type="evidence" value="ECO:0007669"/>
    <property type="project" value="TreeGrafter"/>
</dbReference>
<keyword evidence="2" id="KW-0804">Transcription</keyword>
<dbReference type="PROSITE" id="PS50280">
    <property type="entry name" value="SET"/>
    <property type="match status" value="1"/>
</dbReference>
<evidence type="ECO:0000256" key="3">
    <source>
        <dbReference type="SAM" id="MobiDB-lite"/>
    </source>
</evidence>
<evidence type="ECO:0000256" key="1">
    <source>
        <dbReference type="ARBA" id="ARBA00023015"/>
    </source>
</evidence>
<feature type="region of interest" description="Disordered" evidence="3">
    <location>
        <begin position="1"/>
        <end position="253"/>
    </location>
</feature>
<dbReference type="GO" id="GO:0005634">
    <property type="term" value="C:nucleus"/>
    <property type="evidence" value="ECO:0007669"/>
    <property type="project" value="TreeGrafter"/>
</dbReference>
<dbReference type="Pfam" id="PF00856">
    <property type="entry name" value="SET"/>
    <property type="match status" value="1"/>
</dbReference>
<feature type="region of interest" description="Disordered" evidence="3">
    <location>
        <begin position="966"/>
        <end position="1066"/>
    </location>
</feature>
<dbReference type="PANTHER" id="PTHR45747:SF4">
    <property type="entry name" value="HISTONE-LYSINE N-METHYLTRANSFERASE E(Z)"/>
    <property type="match status" value="1"/>
</dbReference>
<feature type="compositionally biased region" description="Polar residues" evidence="3">
    <location>
        <begin position="207"/>
        <end position="223"/>
    </location>
</feature>
<reference evidence="5" key="1">
    <citation type="journal article" date="2018" name="IMA Fungus">
        <title>IMA Genome-F 9: Draft genome sequence of Annulohypoxylon stygium, Aspergillus mulundensis, Berkeleyomyces basicola (syn. Thielaviopsis basicola), Ceratocystis smalleyi, two Cercospora beticola strains, Coleophoma cylindrospora, Fusarium fracticaudum, Phialophora cf. hyalina, and Morchella septimelata.</title>
        <authorList>
            <person name="Wingfield B.D."/>
            <person name="Bills G.F."/>
            <person name="Dong Y."/>
            <person name="Huang W."/>
            <person name="Nel W.J."/>
            <person name="Swalarsk-Parry B.S."/>
            <person name="Vaghefi N."/>
            <person name="Wilken P.M."/>
            <person name="An Z."/>
            <person name="de Beer Z.W."/>
            <person name="De Vos L."/>
            <person name="Chen L."/>
            <person name="Duong T.A."/>
            <person name="Gao Y."/>
            <person name="Hammerbacher A."/>
            <person name="Kikkert J.R."/>
            <person name="Li Y."/>
            <person name="Li H."/>
            <person name="Li K."/>
            <person name="Li Q."/>
            <person name="Liu X."/>
            <person name="Ma X."/>
            <person name="Naidoo K."/>
            <person name="Pethybridge S.J."/>
            <person name="Sun J."/>
            <person name="Steenkamp E.T."/>
            <person name="van der Nest M.A."/>
            <person name="van Wyk S."/>
            <person name="Wingfield M.J."/>
            <person name="Xiong C."/>
            <person name="Yue Q."/>
            <person name="Zhang X."/>
        </authorList>
    </citation>
    <scope>NUCLEOTIDE SEQUENCE [LARGE SCALE GENOMIC DNA]</scope>
    <source>
        <strain evidence="5">BP6252</strain>
    </source>
</reference>
<keyword evidence="1" id="KW-0805">Transcription regulation</keyword>
<keyword evidence="6" id="KW-1185">Reference proteome</keyword>
<evidence type="ECO:0000256" key="2">
    <source>
        <dbReference type="ARBA" id="ARBA00023163"/>
    </source>
</evidence>
<dbReference type="Proteomes" id="UP000256645">
    <property type="component" value="Unassembled WGS sequence"/>
</dbReference>
<dbReference type="PANTHER" id="PTHR45747">
    <property type="entry name" value="HISTONE-LYSINE N-METHYLTRANSFERASE E(Z)"/>
    <property type="match status" value="1"/>
</dbReference>
<feature type="compositionally biased region" description="Basic residues" evidence="3">
    <location>
        <begin position="1052"/>
        <end position="1066"/>
    </location>
</feature>
<feature type="domain" description="SET" evidence="4">
    <location>
        <begin position="804"/>
        <end position="925"/>
    </location>
</feature>
<dbReference type="EMBL" id="PDLM01000003">
    <property type="protein sequence ID" value="RDW82543.1"/>
    <property type="molecule type" value="Genomic_DNA"/>
</dbReference>
<dbReference type="OrthoDB" id="6141102at2759"/>
<dbReference type="AlphaFoldDB" id="A0A3D8S8A1"/>
<feature type="compositionally biased region" description="Polar residues" evidence="3">
    <location>
        <begin position="1"/>
        <end position="16"/>
    </location>
</feature>
<dbReference type="InterPro" id="IPR001214">
    <property type="entry name" value="SET_dom"/>
</dbReference>
<feature type="compositionally biased region" description="Polar residues" evidence="3">
    <location>
        <begin position="185"/>
        <end position="200"/>
    </location>
</feature>
<sequence>MARQVTTIDLTLSDNETPLPRSKPGDVINLTNDLDLSSNHEIPPERAGANRRPNFVRRADRPGTRGSLPGLETRRRPSTSTVPGSSEASRGKKFRGSPLTRQSNAARGFPLGSNASNNHKRRESFLEIADSEDERRSTARGHAWDASQKEVSHLPNGCRRSKPRSGAGVEAEPEDGFPIPEALLSQASGQEPSQAASHPTSTEKNKKQLQADSIHVSQKTPTKTLIKIPESAKKSHPPKANGGNAPPEVLGSLPNDYLPDASPLNIPLSTGLESPLLIALPYLAARQRKDDHNSSDALPDISLQPEAEEPVVGLKLRPESAKTWLRQFSAKQSYETSHGCFVTIRNARLTCHDPVAAFASAKSPFADLDNDLQGKHAVVAKNNENVINYTYKKKLNRSYKKVPVTPVQGSTSSVPGYTHHTSLKTSILEGDDGKLKYFPHFGGLDDENENKSKRAAEKLDQDLRDAFESIEVFSSSSSLDSENDLRDRFYLTALLRHFGIELQALSLYVAERDKKVLQEEYYLSNKMIKTLFESLKSDPAPPSPENDKDLASIYEAWESFFSSPLRSVIFTKERLKDLTRSTEISHQEESSQVIGTYTDICCVICNTIHCQIHGWYAEGRSSETDEEDLDIEGHKKPKYHYRQHIVRLLEETLQSYARRNYSNLDVNEGSLPDPSPCSEGCYLVNKHAGELFLWSSEEEDLLKAITVSRFSQKDQRQRSCYLSFALKRPCWQVQQQMLALGTKVRLPKPQTLSGTGINWQDNRKWYDNKAKVLHDKWREWTQAHNHQARAHMEPNVALQRAVGKRLFVGESKIKGAGYGLFIGETAKKGDFIGEYVGEDITWSEVARRGIYNGLKDTSYLFDINADGAIDGDRLANKTRYINHADNGVPARNCDARVMWVGGVHRIKFNAARPITEGEELLFDYGEEFVTKAGLDRNRPIPNSKKSRTRKILEDVAGAEKALDDMAQKTGEDRNSRTVIRGALGGVGGRSKKPRKLQKLSSPPPIPSRQKSVFTFEVQDDEEMDPDFVAENVADEAEEESDEAEEEKENGRNSRKRQRRLPSRYTR</sequence>
<accession>A0A3D8S8A1</accession>
<dbReference type="GO" id="GO:0046976">
    <property type="term" value="F:histone H3K27 methyltransferase activity"/>
    <property type="evidence" value="ECO:0007669"/>
    <property type="project" value="TreeGrafter"/>
</dbReference>
<gene>
    <name evidence="5" type="ORF">BP6252_03655</name>
</gene>
<dbReference type="InterPro" id="IPR046341">
    <property type="entry name" value="SET_dom_sf"/>
</dbReference>
<evidence type="ECO:0000313" key="6">
    <source>
        <dbReference type="Proteomes" id="UP000256645"/>
    </source>
</evidence>
<dbReference type="SUPFAM" id="SSF82199">
    <property type="entry name" value="SET domain"/>
    <property type="match status" value="1"/>
</dbReference>